<keyword evidence="1" id="KW-1133">Transmembrane helix</keyword>
<sequence>MRRVNDLAVFLAVAFGGAWLVALPLWLGGSGLATPSLMPVAAAMMFTPSLGVLAVWLICRRGTPFREWAGRTGLGLGPARGRTFGVLAATWVGTPLVVLVTLAVSALVGAVRLDLDGLSLFRAQLEAAGGAAPLPPETLAVAQLVSAVVVAPLLNAIPSLGEEWGWRGYLLPRLLGGAALDAAPRPTRIVWRAMLVSGVIWGLWHAPLTLLGYNYPNLGPWAALMFVGACVLLGAIFGWLRLRTGSVWPAVVGHGAFNASAGLILLVGDVAYPPNLALAGAAGVVGWVVLAVIVAVLGSPYRSRGRASADAAARVSG</sequence>
<dbReference type="RefSeq" id="WP_387340693.1">
    <property type="nucleotide sequence ID" value="NZ_JBIAXI010000003.1"/>
</dbReference>
<dbReference type="GO" id="GO:0016787">
    <property type="term" value="F:hydrolase activity"/>
    <property type="evidence" value="ECO:0007669"/>
    <property type="project" value="UniProtKB-KW"/>
</dbReference>
<feature type="domain" description="CAAX prenyl protease 2/Lysostaphin resistance protein A-like" evidence="2">
    <location>
        <begin position="147"/>
        <end position="259"/>
    </location>
</feature>
<accession>A0ABW6V198</accession>
<feature type="transmembrane region" description="Helical" evidence="1">
    <location>
        <begin position="39"/>
        <end position="59"/>
    </location>
</feature>
<feature type="transmembrane region" description="Helical" evidence="1">
    <location>
        <begin position="7"/>
        <end position="27"/>
    </location>
</feature>
<gene>
    <name evidence="3" type="ORF">ACFY05_04830</name>
</gene>
<feature type="transmembrane region" description="Helical" evidence="1">
    <location>
        <begin position="189"/>
        <end position="206"/>
    </location>
</feature>
<keyword evidence="1" id="KW-0812">Transmembrane</keyword>
<keyword evidence="3" id="KW-0378">Hydrolase</keyword>
<dbReference type="Proteomes" id="UP001602119">
    <property type="component" value="Unassembled WGS sequence"/>
</dbReference>
<dbReference type="EMBL" id="JBIAXI010000003">
    <property type="protein sequence ID" value="MFF4772163.1"/>
    <property type="molecule type" value="Genomic_DNA"/>
</dbReference>
<proteinExistence type="predicted"/>
<name>A0ABW6V198_MICFU</name>
<dbReference type="EC" id="3.4.-.-" evidence="3"/>
<organism evidence="3 4">
    <name type="scientific">Microtetraspora fusca</name>
    <dbReference type="NCBI Taxonomy" id="1997"/>
    <lineage>
        <taxon>Bacteria</taxon>
        <taxon>Bacillati</taxon>
        <taxon>Actinomycetota</taxon>
        <taxon>Actinomycetes</taxon>
        <taxon>Streptosporangiales</taxon>
        <taxon>Streptosporangiaceae</taxon>
        <taxon>Microtetraspora</taxon>
    </lineage>
</organism>
<keyword evidence="4" id="KW-1185">Reference proteome</keyword>
<dbReference type="InterPro" id="IPR003675">
    <property type="entry name" value="Rce1/LyrA-like_dom"/>
</dbReference>
<dbReference type="PANTHER" id="PTHR35797:SF1">
    <property type="entry name" value="PROTEASE"/>
    <property type="match status" value="1"/>
</dbReference>
<evidence type="ECO:0000256" key="1">
    <source>
        <dbReference type="SAM" id="Phobius"/>
    </source>
</evidence>
<feature type="transmembrane region" description="Helical" evidence="1">
    <location>
        <begin position="276"/>
        <end position="297"/>
    </location>
</feature>
<dbReference type="Pfam" id="PF02517">
    <property type="entry name" value="Rce1-like"/>
    <property type="match status" value="1"/>
</dbReference>
<reference evidence="3 4" key="1">
    <citation type="submission" date="2024-10" db="EMBL/GenBank/DDBJ databases">
        <title>The Natural Products Discovery Center: Release of the First 8490 Sequenced Strains for Exploring Actinobacteria Biosynthetic Diversity.</title>
        <authorList>
            <person name="Kalkreuter E."/>
            <person name="Kautsar S.A."/>
            <person name="Yang D."/>
            <person name="Bader C.D."/>
            <person name="Teijaro C.N."/>
            <person name="Fluegel L."/>
            <person name="Davis C.M."/>
            <person name="Simpson J.R."/>
            <person name="Lauterbach L."/>
            <person name="Steele A.D."/>
            <person name="Gui C."/>
            <person name="Meng S."/>
            <person name="Li G."/>
            <person name="Viehrig K."/>
            <person name="Ye F."/>
            <person name="Su P."/>
            <person name="Kiefer A.F."/>
            <person name="Nichols A."/>
            <person name="Cepeda A.J."/>
            <person name="Yan W."/>
            <person name="Fan B."/>
            <person name="Jiang Y."/>
            <person name="Adhikari A."/>
            <person name="Zheng C.-J."/>
            <person name="Schuster L."/>
            <person name="Cowan T.M."/>
            <person name="Smanski M.J."/>
            <person name="Chevrette M.G."/>
            <person name="De Carvalho L.P.S."/>
            <person name="Shen B."/>
        </authorList>
    </citation>
    <scope>NUCLEOTIDE SEQUENCE [LARGE SCALE GENOMIC DNA]</scope>
    <source>
        <strain evidence="3 4">NPDC001281</strain>
    </source>
</reference>
<feature type="transmembrane region" description="Helical" evidence="1">
    <location>
        <begin position="84"/>
        <end position="111"/>
    </location>
</feature>
<feature type="transmembrane region" description="Helical" evidence="1">
    <location>
        <begin position="139"/>
        <end position="157"/>
    </location>
</feature>
<evidence type="ECO:0000313" key="4">
    <source>
        <dbReference type="Proteomes" id="UP001602119"/>
    </source>
</evidence>
<keyword evidence="1" id="KW-0472">Membrane</keyword>
<dbReference type="InterPro" id="IPR042150">
    <property type="entry name" value="MmRce1-like"/>
</dbReference>
<feature type="transmembrane region" description="Helical" evidence="1">
    <location>
        <begin position="247"/>
        <end position="270"/>
    </location>
</feature>
<dbReference type="PANTHER" id="PTHR35797">
    <property type="entry name" value="PROTEASE-RELATED"/>
    <property type="match status" value="1"/>
</dbReference>
<protein>
    <submittedName>
        <fullName evidence="3">CPBP family intramembrane glutamic endopeptidase</fullName>
        <ecNumber evidence="3">3.4.-.-</ecNumber>
    </submittedName>
</protein>
<feature type="transmembrane region" description="Helical" evidence="1">
    <location>
        <begin position="218"/>
        <end position="240"/>
    </location>
</feature>
<evidence type="ECO:0000259" key="2">
    <source>
        <dbReference type="Pfam" id="PF02517"/>
    </source>
</evidence>
<evidence type="ECO:0000313" key="3">
    <source>
        <dbReference type="EMBL" id="MFF4772163.1"/>
    </source>
</evidence>
<comment type="caution">
    <text evidence="3">The sequence shown here is derived from an EMBL/GenBank/DDBJ whole genome shotgun (WGS) entry which is preliminary data.</text>
</comment>